<reference evidence="1" key="1">
    <citation type="submission" date="2020-06" db="EMBL/GenBank/DDBJ databases">
        <title>Whole Genome Sequence of Bradyrhizobium sp. Strain 66S1MB.</title>
        <authorList>
            <person name="Bromfield E."/>
            <person name="Cloutier S."/>
        </authorList>
    </citation>
    <scope>NUCLEOTIDE SEQUENCE</scope>
    <source>
        <strain evidence="1">66S1MB</strain>
    </source>
</reference>
<dbReference type="RefSeq" id="WP_176528772.1">
    <property type="nucleotide sequence ID" value="NZ_CP088022.1"/>
</dbReference>
<evidence type="ECO:0000313" key="1">
    <source>
        <dbReference type="EMBL" id="NVL04535.1"/>
    </source>
</evidence>
<dbReference type="InterPro" id="IPR024524">
    <property type="entry name" value="DUF3800"/>
</dbReference>
<protein>
    <submittedName>
        <fullName evidence="1">DUF3800 domain-containing protein</fullName>
    </submittedName>
</protein>
<dbReference type="AlphaFoldDB" id="A0A973WK82"/>
<comment type="caution">
    <text evidence="1">The sequence shown here is derived from an EMBL/GenBank/DDBJ whole genome shotgun (WGS) entry which is preliminary data.</text>
</comment>
<proteinExistence type="predicted"/>
<dbReference type="Pfam" id="PF12686">
    <property type="entry name" value="DUF3800"/>
    <property type="match status" value="1"/>
</dbReference>
<organism evidence="1">
    <name type="scientific">Bradyrhizobium quebecense</name>
    <dbReference type="NCBI Taxonomy" id="2748629"/>
    <lineage>
        <taxon>Bacteria</taxon>
        <taxon>Pseudomonadati</taxon>
        <taxon>Pseudomonadota</taxon>
        <taxon>Alphaproteobacteria</taxon>
        <taxon>Hyphomicrobiales</taxon>
        <taxon>Nitrobacteraceae</taxon>
        <taxon>Bradyrhizobium</taxon>
    </lineage>
</organism>
<accession>A0A973WK82</accession>
<gene>
    <name evidence="1" type="ORF">HU230_02000</name>
</gene>
<dbReference type="EMBL" id="JABWSX010000001">
    <property type="protein sequence ID" value="NVL04535.1"/>
    <property type="molecule type" value="Genomic_DNA"/>
</dbReference>
<name>A0A973WK82_9BRAD</name>
<sequence>MAKFLFADEAGCFTFKRVQGASKYFMLCTICTDDCTLSHELLHIRRELIVGGDVDRDKLHATADAQSTRDAVFAVLAKHPLRIDATLLEKSKAQPQTRTSDAIFYQYAWFYHFKHVGPKVIVPNQKLLITAAALGQKKTKASFKLALNNTIQQTTPRNSWEVSFMDSAKDPMLWAADYCAWAIQRKWESGDDRSHKLISAKISSEFDLWAHGTRHFY</sequence>